<organism evidence="2 3">
    <name type="scientific">Desulfonema ishimotonii</name>
    <dbReference type="NCBI Taxonomy" id="45657"/>
    <lineage>
        <taxon>Bacteria</taxon>
        <taxon>Pseudomonadati</taxon>
        <taxon>Thermodesulfobacteriota</taxon>
        <taxon>Desulfobacteria</taxon>
        <taxon>Desulfobacterales</taxon>
        <taxon>Desulfococcaceae</taxon>
        <taxon>Desulfonema</taxon>
    </lineage>
</organism>
<feature type="compositionally biased region" description="Basic and acidic residues" evidence="1">
    <location>
        <begin position="18"/>
        <end position="30"/>
    </location>
</feature>
<dbReference type="EMBL" id="BEXT01000001">
    <property type="protein sequence ID" value="GBC62856.1"/>
    <property type="molecule type" value="Genomic_DNA"/>
</dbReference>
<reference evidence="3" key="1">
    <citation type="submission" date="2017-11" db="EMBL/GenBank/DDBJ databases">
        <authorList>
            <person name="Watanabe M."/>
            <person name="Kojima H."/>
        </authorList>
    </citation>
    <scope>NUCLEOTIDE SEQUENCE [LARGE SCALE GENOMIC DNA]</scope>
    <source>
        <strain evidence="3">Tokyo 01</strain>
    </source>
</reference>
<comment type="caution">
    <text evidence="2">The sequence shown here is derived from an EMBL/GenBank/DDBJ whole genome shotgun (WGS) entry which is preliminary data.</text>
</comment>
<feature type="compositionally biased region" description="Basic residues" evidence="1">
    <location>
        <begin position="1"/>
        <end position="10"/>
    </location>
</feature>
<evidence type="ECO:0000313" key="3">
    <source>
        <dbReference type="Proteomes" id="UP000288096"/>
    </source>
</evidence>
<protein>
    <submittedName>
        <fullName evidence="2">Uncharacterized protein</fullName>
    </submittedName>
</protein>
<dbReference type="AlphaFoldDB" id="A0A401G0Y2"/>
<proteinExistence type="predicted"/>
<dbReference type="RefSeq" id="WP_124329996.1">
    <property type="nucleotide sequence ID" value="NZ_BEXT01000001.1"/>
</dbReference>
<reference evidence="3" key="2">
    <citation type="submission" date="2019-01" db="EMBL/GenBank/DDBJ databases">
        <title>Genome sequence of Desulfonema ishimotonii strain Tokyo 01.</title>
        <authorList>
            <person name="Fukui M."/>
        </authorList>
    </citation>
    <scope>NUCLEOTIDE SEQUENCE [LARGE SCALE GENOMIC DNA]</scope>
    <source>
        <strain evidence="3">Tokyo 01</strain>
    </source>
</reference>
<accession>A0A401G0Y2</accession>
<dbReference type="Proteomes" id="UP000288096">
    <property type="component" value="Unassembled WGS sequence"/>
</dbReference>
<gene>
    <name evidence="2" type="ORF">DENIS_3840</name>
</gene>
<name>A0A401G0Y2_9BACT</name>
<feature type="region of interest" description="Disordered" evidence="1">
    <location>
        <begin position="1"/>
        <end position="42"/>
    </location>
</feature>
<evidence type="ECO:0000256" key="1">
    <source>
        <dbReference type="SAM" id="MobiDB-lite"/>
    </source>
</evidence>
<evidence type="ECO:0000313" key="2">
    <source>
        <dbReference type="EMBL" id="GBC62856.1"/>
    </source>
</evidence>
<sequence length="90" mass="9717">MVTKHCKQHPTKPNMLQCKDKKTGKKKDVPKPPGWDDNNQQNEMCGEDCRKLGKTAAMLGAGFVVYKVGKICVLTFIGGPVGFGIGVATP</sequence>
<keyword evidence="3" id="KW-1185">Reference proteome</keyword>